<feature type="domain" description="DNA helicase Pif1-like DEAD-box helicase" evidence="3">
    <location>
        <begin position="1335"/>
        <end position="1553"/>
    </location>
</feature>
<sequence>MATTKKMKTFTHMKMMVEKLPCMFPHLCNFEISKKFYLVVSGLTMKGKEIVEGEMSSSSKNDSSHVHYLNESLNVCLGAENVKLQRSSNPFEYPSTYDVSSNFRDDCNFMNQLPNSLAVQNVSPYPSVPISQYPSSYGVVSNYRDQSNFSNQSPNVSHALQGLPMNSSFPDVPGSDFQGFAKRESKLQTDVDAFTRYFNLCARNVRQRCSPNLLESTDSHSFTPADHSDESVFQRYSLLCARNTIPQFSANAINASDVSNTCKMRSTMTYPTQQAFTTIPGSIPSGSTTPYQTTSSKSTNVAAIVNTHDVPGPLLNSPSVVLQDVMPTQELDSSHTIVEAISHAKTSGSVHHERTCINTQEQLAMGEGSSLNTRRPSDSPTRKTQQMPSRHTSGEGSSSVHNEGTSATYDDLGDCDQRCFHCGAAFWYGERLKGHSNRRRPEYHLCCGGGKFYMYPERDPPQYIKQLLQNRHFMENIRAYNQMFAMTSFGAKIDDSINTGRGPYVFKLSGQVYHWMGSLCPPVGEAPRFLQLYIYDTHNEVENRMRHFGGLDSSSLDVHIVEGLIQFLDPHNELVQLFRTARDKCREIDIPDFKIRLYNAGGSRGYELPSSNTLGEIVFDSGLTGTTEFDVVIQQKDAPPQRINKLHPLYMSLQFPLLFIYGQPGFHADLKLTSVDGRGKARRVTMLAYYAYQLHHRHNEYNLIFRGGRLFQQYVVGVFCCIEQNRLDFIRKNQNDIRGDYLSGLYDALSRGERHGHEIGGRIILPTSFTGGPRYMYAHYLDALAICRKLGNPQFFITFTCNVNWPEIKRYMAQYPELTAPDRADIVCRIFEQKIKALIAFLKTKQTFGRVTGVLYTVEFQKRGLPHCHTLLWIDSASKIQCAEDVDRFISAELPDPKIDPQGYQIVSDMMIHGPCGPINASAPCMQGEKCTKKFPKKYTSHTFFDDKGHVHYRRRQTNIYTTKHQYNLDNSYVVPYNRELLLAFQAHINVEYCGWSMLIKYLFKYISKGTDRIFARVSRPIGESSDLAGPSQQPVDEIQNYVEGRFVCAHEAYWRILKFDIHCREPAVQILSVHLEGMQRVTFRDRDRLESIVNLPARTKTTLTEWFTYNTENEDGKNLTYLDFPSKYVWYADCKTWKARQNSKSSIGRLAYVHPTSGELYYLRMLLCHQKGCRGFFELQTVNNNFYPTYRAACEALGLLGDDREWETAIEEACVSATSGELRFLFSHILIHCEVSNPSQLWMKYWKEMSHDIPDRVSEMTHISNYHLGDTELQGYILYELEIILTNCGKSLEQFGLPAPPQGLLHQLANRFVMEERNYNRQALMHEMNESVPKLNNEQRKIYDLIMNANIRNTQELIFVYGHGGTGKTFLWNTIISSLRCEGKIVLAVASSGIASLLLPSDRTAHSRFKLPLELTEQSLCRITKNTQLSKLLADTHLIIWDEAPMNDRRCFEALDRTLRDILDAPDSLFGGKSMLLGGDFRQTLPVKKGASKTEIISSCISESVLWAAFKVFTLKENMRLARPDINADERTLRNSFAAWLLDIGDGKIGQPSSEDPENSSWINIPEAYCLPPDQQNLSNLISFIYDQNTLQLPSATTLQQKAIVCPKNETADIINSKVLEMIPGESQTYVSQDEAIPVGNDGVETEMLYPVEYLNTLKIPGFPPHRLEVKVGTPVMLLRNVNLAGGLCNGTRMIVTQLMTKLIEVQIITGTRIGEKVFIHRISLIHKDPNFPFILKRRQFPIKLCYAMTINKSQGQSLSKIGVYLPEPIFGHGQLYVALSRATSPHGLKILTESHENQSSYSTKNIVYKDFLQKIQHTSLS</sequence>
<dbReference type="CDD" id="cd18809">
    <property type="entry name" value="SF1_C_RecD"/>
    <property type="match status" value="1"/>
</dbReference>
<evidence type="ECO:0000256" key="1">
    <source>
        <dbReference type="RuleBase" id="RU363044"/>
    </source>
</evidence>
<comment type="similarity">
    <text evidence="1">Belongs to the helicase family.</text>
</comment>
<dbReference type="EMBL" id="JARYMX010000001">
    <property type="protein sequence ID" value="KAJ9567821.1"/>
    <property type="molecule type" value="Genomic_DNA"/>
</dbReference>
<dbReference type="InterPro" id="IPR049163">
    <property type="entry name" value="Pif1-like_2B_dom"/>
</dbReference>
<comment type="caution">
    <text evidence="6">The sequence shown here is derived from an EMBL/GenBank/DDBJ whole genome shotgun (WGS) entry which is preliminary data.</text>
</comment>
<dbReference type="EC" id="5.6.2.3" evidence="1"/>
<gene>
    <name evidence="6" type="ORF">OSB04_003787</name>
</gene>
<dbReference type="Proteomes" id="UP001172457">
    <property type="component" value="Chromosome 1"/>
</dbReference>
<keyword evidence="1" id="KW-0227">DNA damage</keyword>
<dbReference type="SUPFAM" id="SSF52540">
    <property type="entry name" value="P-loop containing nucleoside triphosphate hydrolases"/>
    <property type="match status" value="2"/>
</dbReference>
<dbReference type="InterPro" id="IPR027417">
    <property type="entry name" value="P-loop_NTPase"/>
</dbReference>
<dbReference type="Gene3D" id="3.40.50.300">
    <property type="entry name" value="P-loop containing nucleotide triphosphate hydrolases"/>
    <property type="match status" value="1"/>
</dbReference>
<accession>A0AA38U5Z9</accession>
<dbReference type="InterPro" id="IPR010285">
    <property type="entry name" value="DNA_helicase_pif1-like_DEAD"/>
</dbReference>
<dbReference type="PANTHER" id="PTHR10492">
    <property type="match status" value="1"/>
</dbReference>
<feature type="region of interest" description="Disordered" evidence="2">
    <location>
        <begin position="360"/>
        <end position="405"/>
    </location>
</feature>
<feature type="domain" description="DNA helicase Pif1-like 2B" evidence="5">
    <location>
        <begin position="1654"/>
        <end position="1700"/>
    </location>
</feature>
<protein>
    <recommendedName>
        <fullName evidence="1">ATP-dependent DNA helicase</fullName>
        <ecNumber evidence="1">5.6.2.3</ecNumber>
    </recommendedName>
</protein>
<dbReference type="Pfam" id="PF05970">
    <property type="entry name" value="PIF1"/>
    <property type="match status" value="1"/>
</dbReference>
<keyword evidence="1" id="KW-0067">ATP-binding</keyword>
<evidence type="ECO:0000259" key="4">
    <source>
        <dbReference type="Pfam" id="PF14214"/>
    </source>
</evidence>
<keyword evidence="1" id="KW-0234">DNA repair</keyword>
<evidence type="ECO:0000259" key="3">
    <source>
        <dbReference type="Pfam" id="PF05970"/>
    </source>
</evidence>
<dbReference type="GO" id="GO:0016787">
    <property type="term" value="F:hydrolase activity"/>
    <property type="evidence" value="ECO:0007669"/>
    <property type="project" value="UniProtKB-KW"/>
</dbReference>
<evidence type="ECO:0000259" key="5">
    <source>
        <dbReference type="Pfam" id="PF21530"/>
    </source>
</evidence>
<feature type="compositionally biased region" description="Polar residues" evidence="2">
    <location>
        <begin position="382"/>
        <end position="405"/>
    </location>
</feature>
<reference evidence="6" key="1">
    <citation type="submission" date="2023-03" db="EMBL/GenBank/DDBJ databases">
        <title>Chromosome-scale reference genome and RAD-based genetic map of yellow starthistle (Centaurea solstitialis) reveal putative structural variation and QTLs associated with invader traits.</title>
        <authorList>
            <person name="Reatini B."/>
            <person name="Cang F.A."/>
            <person name="Jiang Q."/>
            <person name="Mckibben M.T.W."/>
            <person name="Barker M.S."/>
            <person name="Rieseberg L.H."/>
            <person name="Dlugosch K.M."/>
        </authorList>
    </citation>
    <scope>NUCLEOTIDE SEQUENCE</scope>
    <source>
        <strain evidence="6">CAN-66</strain>
        <tissue evidence="6">Leaf</tissue>
    </source>
</reference>
<keyword evidence="1" id="KW-0547">Nucleotide-binding</keyword>
<evidence type="ECO:0000256" key="2">
    <source>
        <dbReference type="SAM" id="MobiDB-lite"/>
    </source>
</evidence>
<feature type="domain" description="Helitron helicase-like" evidence="4">
    <location>
        <begin position="689"/>
        <end position="872"/>
    </location>
</feature>
<evidence type="ECO:0000313" key="7">
    <source>
        <dbReference type="Proteomes" id="UP001172457"/>
    </source>
</evidence>
<organism evidence="6 7">
    <name type="scientific">Centaurea solstitialis</name>
    <name type="common">yellow star-thistle</name>
    <dbReference type="NCBI Taxonomy" id="347529"/>
    <lineage>
        <taxon>Eukaryota</taxon>
        <taxon>Viridiplantae</taxon>
        <taxon>Streptophyta</taxon>
        <taxon>Embryophyta</taxon>
        <taxon>Tracheophyta</taxon>
        <taxon>Spermatophyta</taxon>
        <taxon>Magnoliopsida</taxon>
        <taxon>eudicotyledons</taxon>
        <taxon>Gunneridae</taxon>
        <taxon>Pentapetalae</taxon>
        <taxon>asterids</taxon>
        <taxon>campanulids</taxon>
        <taxon>Asterales</taxon>
        <taxon>Asteraceae</taxon>
        <taxon>Carduoideae</taxon>
        <taxon>Cardueae</taxon>
        <taxon>Centaureinae</taxon>
        <taxon>Centaurea</taxon>
    </lineage>
</organism>
<dbReference type="PANTHER" id="PTHR10492:SF96">
    <property type="entry name" value="ATP-DEPENDENT DNA HELICASE"/>
    <property type="match status" value="1"/>
</dbReference>
<keyword evidence="1" id="KW-0347">Helicase</keyword>
<evidence type="ECO:0000313" key="6">
    <source>
        <dbReference type="EMBL" id="KAJ9567821.1"/>
    </source>
</evidence>
<dbReference type="FunFam" id="3.40.50.300:FF:002884">
    <property type="entry name" value="ATP-dependent DNA helicase"/>
    <property type="match status" value="1"/>
</dbReference>
<dbReference type="GO" id="GO:0043139">
    <property type="term" value="F:5'-3' DNA helicase activity"/>
    <property type="evidence" value="ECO:0007669"/>
    <property type="project" value="UniProtKB-EC"/>
</dbReference>
<comment type="catalytic activity">
    <reaction evidence="1">
        <text>ATP + H2O = ADP + phosphate + H(+)</text>
        <dbReference type="Rhea" id="RHEA:13065"/>
        <dbReference type="ChEBI" id="CHEBI:15377"/>
        <dbReference type="ChEBI" id="CHEBI:15378"/>
        <dbReference type="ChEBI" id="CHEBI:30616"/>
        <dbReference type="ChEBI" id="CHEBI:43474"/>
        <dbReference type="ChEBI" id="CHEBI:456216"/>
        <dbReference type="EC" id="5.6.2.3"/>
    </reaction>
</comment>
<comment type="cofactor">
    <cofactor evidence="1">
        <name>Mg(2+)</name>
        <dbReference type="ChEBI" id="CHEBI:18420"/>
    </cofactor>
</comment>
<dbReference type="GO" id="GO:0005524">
    <property type="term" value="F:ATP binding"/>
    <property type="evidence" value="ECO:0007669"/>
    <property type="project" value="UniProtKB-KW"/>
</dbReference>
<dbReference type="InterPro" id="IPR025476">
    <property type="entry name" value="Helitron_helicase-like"/>
</dbReference>
<proteinExistence type="inferred from homology"/>
<keyword evidence="1" id="KW-0233">DNA recombination</keyword>
<keyword evidence="1" id="KW-0378">Hydrolase</keyword>
<name>A0AA38U5Z9_9ASTR</name>
<dbReference type="GO" id="GO:0006281">
    <property type="term" value="P:DNA repair"/>
    <property type="evidence" value="ECO:0007669"/>
    <property type="project" value="UniProtKB-KW"/>
</dbReference>
<dbReference type="GO" id="GO:0000723">
    <property type="term" value="P:telomere maintenance"/>
    <property type="evidence" value="ECO:0007669"/>
    <property type="project" value="InterPro"/>
</dbReference>
<dbReference type="GO" id="GO:0006310">
    <property type="term" value="P:DNA recombination"/>
    <property type="evidence" value="ECO:0007669"/>
    <property type="project" value="UniProtKB-KW"/>
</dbReference>
<dbReference type="Pfam" id="PF21530">
    <property type="entry name" value="Pif1_2B_dom"/>
    <property type="match status" value="1"/>
</dbReference>
<dbReference type="Pfam" id="PF14214">
    <property type="entry name" value="Helitron_like_N"/>
    <property type="match status" value="1"/>
</dbReference>
<keyword evidence="7" id="KW-1185">Reference proteome</keyword>